<dbReference type="Proteomes" id="UP000643525">
    <property type="component" value="Unassembled WGS sequence"/>
</dbReference>
<organism evidence="2 3">
    <name type="scientific">Nesterenkonia lutea</name>
    <dbReference type="NCBI Taxonomy" id="272919"/>
    <lineage>
        <taxon>Bacteria</taxon>
        <taxon>Bacillati</taxon>
        <taxon>Actinomycetota</taxon>
        <taxon>Actinomycetes</taxon>
        <taxon>Micrococcales</taxon>
        <taxon>Micrococcaceae</taxon>
        <taxon>Nesterenkonia</taxon>
    </lineage>
</organism>
<dbReference type="Gene3D" id="1.20.1290.10">
    <property type="entry name" value="AhpD-like"/>
    <property type="match status" value="1"/>
</dbReference>
<name>A0ABR9JGR2_9MICC</name>
<keyword evidence="2" id="KW-0456">Lyase</keyword>
<evidence type="ECO:0000259" key="1">
    <source>
        <dbReference type="Pfam" id="PF02627"/>
    </source>
</evidence>
<dbReference type="EMBL" id="JADBED010000001">
    <property type="protein sequence ID" value="MBE1525121.1"/>
    <property type="molecule type" value="Genomic_DNA"/>
</dbReference>
<reference evidence="2 3" key="1">
    <citation type="submission" date="2020-10" db="EMBL/GenBank/DDBJ databases">
        <title>Sequencing the genomes of 1000 actinobacteria strains.</title>
        <authorList>
            <person name="Klenk H.-P."/>
        </authorList>
    </citation>
    <scope>NUCLEOTIDE SEQUENCE [LARGE SCALE GENOMIC DNA]</scope>
    <source>
        <strain evidence="2 3">DSM 15666</strain>
    </source>
</reference>
<accession>A0ABR9JGR2</accession>
<evidence type="ECO:0000313" key="3">
    <source>
        <dbReference type="Proteomes" id="UP000643525"/>
    </source>
</evidence>
<comment type="caution">
    <text evidence="2">The sequence shown here is derived from an EMBL/GenBank/DDBJ whole genome shotgun (WGS) entry which is preliminary data.</text>
</comment>
<dbReference type="PANTHER" id="PTHR33570:SF2">
    <property type="entry name" value="CARBOXYMUCONOLACTONE DECARBOXYLASE-LIKE DOMAIN-CONTAINING PROTEIN"/>
    <property type="match status" value="1"/>
</dbReference>
<protein>
    <submittedName>
        <fullName evidence="2">4-carboxymuconolactone decarboxylase</fullName>
        <ecNumber evidence="2">4.1.1.44</ecNumber>
    </submittedName>
</protein>
<sequence>MVLKDELYTAGIEQRRHMFGQAGAEDQTDHTTPLNDKIQDFVTRYCFGDIWQRPELSKSDRSKVTFAMLVATGKPHETRIHARGALANGVSALELREIAVHAALYCGIPTAVEALQALDEVFTEKGVTLEPLAESAGEAR</sequence>
<keyword evidence="3" id="KW-1185">Reference proteome</keyword>
<dbReference type="InterPro" id="IPR029032">
    <property type="entry name" value="AhpD-like"/>
</dbReference>
<dbReference type="InterPro" id="IPR003779">
    <property type="entry name" value="CMD-like"/>
</dbReference>
<dbReference type="EC" id="4.1.1.44" evidence="2"/>
<dbReference type="RefSeq" id="WP_225939098.1">
    <property type="nucleotide sequence ID" value="NZ_BAAALJ010000013.1"/>
</dbReference>
<feature type="domain" description="Carboxymuconolactone decarboxylase-like" evidence="1">
    <location>
        <begin position="38"/>
        <end position="120"/>
    </location>
</feature>
<dbReference type="SUPFAM" id="SSF69118">
    <property type="entry name" value="AhpD-like"/>
    <property type="match status" value="1"/>
</dbReference>
<dbReference type="PANTHER" id="PTHR33570">
    <property type="entry name" value="4-CARBOXYMUCONOLACTONE DECARBOXYLASE FAMILY PROTEIN"/>
    <property type="match status" value="1"/>
</dbReference>
<dbReference type="Pfam" id="PF02627">
    <property type="entry name" value="CMD"/>
    <property type="match status" value="1"/>
</dbReference>
<dbReference type="GO" id="GO:0047575">
    <property type="term" value="F:4-carboxymuconolactone decarboxylase activity"/>
    <property type="evidence" value="ECO:0007669"/>
    <property type="project" value="UniProtKB-EC"/>
</dbReference>
<gene>
    <name evidence="2" type="ORF">H4W27_002239</name>
</gene>
<dbReference type="InterPro" id="IPR052512">
    <property type="entry name" value="4CMD/NDH-1_regulator"/>
</dbReference>
<proteinExistence type="predicted"/>
<evidence type="ECO:0000313" key="2">
    <source>
        <dbReference type="EMBL" id="MBE1525121.1"/>
    </source>
</evidence>